<keyword evidence="1" id="KW-0812">Transmembrane</keyword>
<dbReference type="KEGG" id="psyt:DSAG12_03214"/>
<keyword evidence="3" id="KW-1185">Reference proteome</keyword>
<feature type="transmembrane region" description="Helical" evidence="1">
    <location>
        <begin position="164"/>
        <end position="189"/>
    </location>
</feature>
<evidence type="ECO:0000313" key="3">
    <source>
        <dbReference type="Proteomes" id="UP000321408"/>
    </source>
</evidence>
<organism evidence="2 3">
    <name type="scientific">Promethearchaeum syntrophicum</name>
    <dbReference type="NCBI Taxonomy" id="2594042"/>
    <lineage>
        <taxon>Archaea</taxon>
        <taxon>Promethearchaeati</taxon>
        <taxon>Promethearchaeota</taxon>
        <taxon>Promethearchaeia</taxon>
        <taxon>Promethearchaeales</taxon>
        <taxon>Promethearchaeaceae</taxon>
        <taxon>Promethearchaeum</taxon>
    </lineage>
</organism>
<reference evidence="2 3" key="1">
    <citation type="journal article" date="2020" name="Nature">
        <title>Isolation of an archaeon at the prokaryote-eukaryote interface.</title>
        <authorList>
            <person name="Imachi H."/>
            <person name="Nobu M.K."/>
            <person name="Nakahara N."/>
            <person name="Morono Y."/>
            <person name="Ogawara M."/>
            <person name="Takaki Y."/>
            <person name="Takano Y."/>
            <person name="Uematsu K."/>
            <person name="Ikuta T."/>
            <person name="Ito M."/>
            <person name="Matsui Y."/>
            <person name="Miyazaki M."/>
            <person name="Murata K."/>
            <person name="Saito Y."/>
            <person name="Sakai S."/>
            <person name="Song C."/>
            <person name="Tasumi E."/>
            <person name="Yamanaka Y."/>
            <person name="Yamaguchi T."/>
            <person name="Kamagata Y."/>
            <person name="Tamaki H."/>
            <person name="Takai K."/>
        </authorList>
    </citation>
    <scope>NUCLEOTIDE SEQUENCE [LARGE SCALE GENOMIC DNA]</scope>
    <source>
        <strain evidence="2 3">MK-D1</strain>
    </source>
</reference>
<keyword evidence="1" id="KW-1133">Transmembrane helix</keyword>
<gene>
    <name evidence="2" type="ORF">DSAG12_03214</name>
</gene>
<dbReference type="AlphaFoldDB" id="A0A5B9DEF6"/>
<evidence type="ECO:0000256" key="1">
    <source>
        <dbReference type="SAM" id="Phobius"/>
    </source>
</evidence>
<proteinExistence type="predicted"/>
<evidence type="ECO:0000313" key="2">
    <source>
        <dbReference type="EMBL" id="QEE17381.1"/>
    </source>
</evidence>
<dbReference type="EMBL" id="CP042905">
    <property type="protein sequence ID" value="QEE17381.1"/>
    <property type="molecule type" value="Genomic_DNA"/>
</dbReference>
<keyword evidence="1" id="KW-0472">Membrane</keyword>
<dbReference type="Proteomes" id="UP000321408">
    <property type="component" value="Chromosome"/>
</dbReference>
<dbReference type="OrthoDB" id="301266at2157"/>
<name>A0A5B9DEF6_9ARCH</name>
<feature type="transmembrane region" description="Helical" evidence="1">
    <location>
        <begin position="20"/>
        <end position="40"/>
    </location>
</feature>
<feature type="transmembrane region" description="Helical" evidence="1">
    <location>
        <begin position="88"/>
        <end position="109"/>
    </location>
</feature>
<sequence>MKFLNFKKFEKYAIAKSLRFQLFLTLLFFVSYSCIIIFGFTNMSQQIEQSGYSTADLQNAATRNEVEVIVGAWQSVIPFVNRLYIFDYLFILTGVLLFFSLNALLLKFLKNKGNIQIIPKIGLVLTIFSRTFDALENLFMILIYTNPSNFNLTLLNFLSVTSVFKWILVAFEYSVMGIGWVLLLVLTIIAKKNNQKQVETTGM</sequence>
<reference evidence="2 3" key="2">
    <citation type="journal article" date="2024" name="Int. J. Syst. Evol. Microbiol.">
        <title>Promethearchaeum syntrophicum gen. nov., sp. nov., an anaerobic, obligately syntrophic archaeon, the first isolate of the lineage 'Asgard' archaea, and proposal of the new archaeal phylum Promethearchaeota phyl. nov. and kingdom Promethearchaeati regn. nov.</title>
        <authorList>
            <person name="Imachi H."/>
            <person name="Nobu M.K."/>
            <person name="Kato S."/>
            <person name="Takaki Y."/>
            <person name="Miyazaki M."/>
            <person name="Miyata M."/>
            <person name="Ogawara M."/>
            <person name="Saito Y."/>
            <person name="Sakai S."/>
            <person name="Tahara Y.O."/>
            <person name="Takano Y."/>
            <person name="Tasumi E."/>
            <person name="Uematsu K."/>
            <person name="Yoshimura T."/>
            <person name="Itoh T."/>
            <person name="Ohkuma M."/>
            <person name="Takai K."/>
        </authorList>
    </citation>
    <scope>NUCLEOTIDE SEQUENCE [LARGE SCALE GENOMIC DNA]</scope>
    <source>
        <strain evidence="2 3">MK-D1</strain>
    </source>
</reference>
<dbReference type="GeneID" id="41331184"/>
<protein>
    <submittedName>
        <fullName evidence="2">Uncharacterized protein</fullName>
    </submittedName>
</protein>
<dbReference type="PROSITE" id="PS51257">
    <property type="entry name" value="PROKAR_LIPOPROTEIN"/>
    <property type="match status" value="1"/>
</dbReference>
<accession>A0A5B9DEF6</accession>
<dbReference type="RefSeq" id="WP_147664276.1">
    <property type="nucleotide sequence ID" value="NZ_CP042905.2"/>
</dbReference>